<dbReference type="RefSeq" id="WP_027311845.1">
    <property type="nucleotide sequence ID" value="NZ_JBHLZN010000002.1"/>
</dbReference>
<evidence type="ECO:0000256" key="8">
    <source>
        <dbReference type="ARBA" id="ARBA00022741"/>
    </source>
</evidence>
<dbReference type="Pfam" id="PF22673">
    <property type="entry name" value="MCP-like_PDC_1"/>
    <property type="match status" value="1"/>
</dbReference>
<dbReference type="SMART" id="SM00388">
    <property type="entry name" value="HisKA"/>
    <property type="match status" value="1"/>
</dbReference>
<dbReference type="SMART" id="SM00387">
    <property type="entry name" value="HATPase_c"/>
    <property type="match status" value="1"/>
</dbReference>
<dbReference type="SUPFAM" id="SSF55874">
    <property type="entry name" value="ATPase domain of HSP90 chaperone/DNA topoisomerase II/histidine kinase"/>
    <property type="match status" value="1"/>
</dbReference>
<evidence type="ECO:0000256" key="9">
    <source>
        <dbReference type="ARBA" id="ARBA00022777"/>
    </source>
</evidence>
<dbReference type="SUPFAM" id="SSF47384">
    <property type="entry name" value="Homodimeric domain of signal transducing histidine kinase"/>
    <property type="match status" value="1"/>
</dbReference>
<feature type="transmembrane region" description="Helical" evidence="17">
    <location>
        <begin position="295"/>
        <end position="316"/>
    </location>
</feature>
<dbReference type="CDD" id="cd06225">
    <property type="entry name" value="HAMP"/>
    <property type="match status" value="1"/>
</dbReference>
<dbReference type="InterPro" id="IPR008207">
    <property type="entry name" value="Sig_transdc_His_kin_Hpt_dom"/>
</dbReference>
<dbReference type="PROSITE" id="PS50885">
    <property type="entry name" value="HAMP"/>
    <property type="match status" value="1"/>
</dbReference>
<dbReference type="InterPro" id="IPR004358">
    <property type="entry name" value="Sig_transdc_His_kin-like_C"/>
</dbReference>
<dbReference type="InterPro" id="IPR036097">
    <property type="entry name" value="HisK_dim/P_sf"/>
</dbReference>
<comment type="catalytic activity">
    <reaction evidence="1">
        <text>ATP + protein L-histidine = ADP + protein N-phospho-L-histidine.</text>
        <dbReference type="EC" id="2.7.13.3"/>
    </reaction>
</comment>
<feature type="domain" description="PAC" evidence="21">
    <location>
        <begin position="590"/>
        <end position="645"/>
    </location>
</feature>
<sequence>MQLSFKRKLLLWIILPCFVALLLTSIVTQRQLQALLNEETHGRYLALVGQGAQELAAELGVLEQTGRTLVSLLSSRLALQESEIKTLLQAAITNSPLIHSINLALPEAKPARWYHAYRQEEESWLLNLMPQHDFHQQDWWQRSLTRVSGSWSLIWREPVRGEAVVSFSLPVRERGRLLAVLAVDLSLKQLSQVLHLPNIKAEQLWVITSNQQFAHVQEPALLHQSLLQLPYEELTHLYEQLQASSSGWLELSFDQQRPERIYFTQAPILGWQLGIRLDPERLNIRTQNYLWEQRLIWGSVFILLMLLTYMLTSHLLEPLQRLQKAARDLSLGRPVFLEAYNSRDEVGELASSFAMMVKSLQDREASLRQLNQELEQRVATRTEALVRSERQYRSLVANMPGTVFRVSLLADSWPIEFVSNEIERLTGYSPDFFIGKGRVELVDMIHPDDVLAFRQVIEASVQERRPYSLEYRLYDQDGVLHWVYERGQASYDEQGVALTLEGTLVDISDRVEAERQRREQDAFFRALFDHAGVGLISLDADGRVLNANDEFCLFSGYRLDALLQLVAKQLVCKEDKPKASAVLAALKSGEEVVRQVLRVRHHDGAERWGDIRATAMRDEQGDFQYAVVSVMDVTDEHQAQLQLQQAHRTLQLQQQQSQAILDYSPSVIYLKDLQGRYLLVNARWSQLMGLSKEEVVGRSLFEVLPEEQADSFDRIDYQVLQDGRIRELEEELIRDEGVLTFLSYKFPLYDPDGNIYAVCGVSNDITERKEAERRIQESEQRLELALKGAGIGLWDWQEGDRVYTSPVWQQRLGYAPEQAPQQAAQWLALIHPDDLSHHAQASRAHACGETEDYRVEYRIRDAKGDWQWVMDWGRAVQRDATGMPLRILGVTIFVNEIKELQLELERARVAAELASQAKSDFLANMSHEIRTPMNAILGMTHLALGTELNERQRHYLTKVDSAAKSLLQILNDILDFSKIEAGRLEMEVVPFNLEVVLQESAQLFTLKAVEKGLELILDLPPDLPIHLRGDPLRLGQVLNNLISNAIKFTQQGEILLAVEVLQQDGESVELKFSVQDSGIGMNTEQQEKLFRSFSQADSSTTRKYGGTGLGLAICRRLVQMMHGEINVLSQPGQGSQFWFSARFVMEETANAEYALPDTSLEGQTVVVIDSHDLVRETLVRDLQTFSFQVKAFANATEFLHCWQQTPEQVRHCRLVLLSWKLADQDGIALWQQLKAQGEPLPPCVLLTNVFEHEQVQPLLARAGIQSCLVKPISPSSLFDTCVRWLGQPGLSPCPPENIGNQRRYYRLQGLQVLLVEDNEINQELARELLEQAGIDVLVAENGQEALDWLSKESFDLVLMDIQMPVMDGYTATRHIREQAQWQNLPILAMTANAMPQDRQQCLQVGMNDHLAKPINVDELFHKLARWSGRELETLSQAEQRQASPWQVLIEAGINVEEALLRLQGRDDMYQRLLQKWLLRAPAIEADLWESWHQRAWADLERHAHSLKGVAANLGFSELAELALQVEQDASIELDNRAASLLAAFHRTRLLISQVVGEQEQEEGELNPPDTAQLQQLQRLLSEQDFEARSYFEQYRGQWLGLGKARLEKLAYALEQYDFDGAAAALAEYLASQQDEDRGES</sequence>
<evidence type="ECO:0000256" key="12">
    <source>
        <dbReference type="ARBA" id="ARBA00023012"/>
    </source>
</evidence>
<dbReference type="PANTHER" id="PTHR45339:SF1">
    <property type="entry name" value="HYBRID SIGNAL TRANSDUCTION HISTIDINE KINASE J"/>
    <property type="match status" value="1"/>
</dbReference>
<dbReference type="PROSITE" id="PS50113">
    <property type="entry name" value="PAC"/>
    <property type="match status" value="4"/>
</dbReference>
<dbReference type="PROSITE" id="PS50112">
    <property type="entry name" value="PAS"/>
    <property type="match status" value="3"/>
</dbReference>
<dbReference type="SUPFAM" id="SSF55785">
    <property type="entry name" value="PYP-like sensor domain (PAS domain)"/>
    <property type="match status" value="4"/>
</dbReference>
<dbReference type="EC" id="2.7.13.3" evidence="3"/>
<keyword evidence="10" id="KW-0067">ATP-binding</keyword>
<comment type="subcellular location">
    <subcellularLocation>
        <location evidence="2">Cell membrane</location>
        <topology evidence="2">Multi-pass membrane protein</topology>
    </subcellularLocation>
</comment>
<dbReference type="Gene3D" id="3.30.450.20">
    <property type="entry name" value="PAS domain"/>
    <property type="match status" value="5"/>
</dbReference>
<feature type="domain" description="Histidine kinase" evidence="18">
    <location>
        <begin position="924"/>
        <end position="1145"/>
    </location>
</feature>
<dbReference type="Gene3D" id="1.20.120.160">
    <property type="entry name" value="HPT domain"/>
    <property type="match status" value="1"/>
</dbReference>
<dbReference type="CDD" id="cd17546">
    <property type="entry name" value="REC_hyHK_CKI1_RcsC-like"/>
    <property type="match status" value="1"/>
</dbReference>
<dbReference type="SUPFAM" id="SSF158472">
    <property type="entry name" value="HAMP domain-like"/>
    <property type="match status" value="1"/>
</dbReference>
<evidence type="ECO:0000256" key="4">
    <source>
        <dbReference type="ARBA" id="ARBA00022475"/>
    </source>
</evidence>
<dbReference type="Pfam" id="PF00512">
    <property type="entry name" value="HisKA"/>
    <property type="match status" value="1"/>
</dbReference>
<dbReference type="Gene3D" id="3.40.50.2300">
    <property type="match status" value="2"/>
</dbReference>
<evidence type="ECO:0000256" key="17">
    <source>
        <dbReference type="SAM" id="Phobius"/>
    </source>
</evidence>
<keyword evidence="25" id="KW-1185">Reference proteome</keyword>
<comment type="caution">
    <text evidence="24">The sequence shown here is derived from an EMBL/GenBank/DDBJ whole genome shotgun (WGS) entry which is preliminary data.</text>
</comment>
<dbReference type="SUPFAM" id="SSF47226">
    <property type="entry name" value="Histidine-containing phosphotransfer domain, HPT domain"/>
    <property type="match status" value="1"/>
</dbReference>
<evidence type="ECO:0000259" key="19">
    <source>
        <dbReference type="PROSITE" id="PS50110"/>
    </source>
</evidence>
<evidence type="ECO:0000256" key="10">
    <source>
        <dbReference type="ARBA" id="ARBA00022840"/>
    </source>
</evidence>
<dbReference type="Gene3D" id="1.10.287.130">
    <property type="match status" value="1"/>
</dbReference>
<name>A0ABV5ZAT1_9GAMM</name>
<evidence type="ECO:0000256" key="1">
    <source>
        <dbReference type="ARBA" id="ARBA00000085"/>
    </source>
</evidence>
<keyword evidence="12" id="KW-0902">Two-component regulatory system</keyword>
<dbReference type="InterPro" id="IPR003661">
    <property type="entry name" value="HisK_dim/P_dom"/>
</dbReference>
<dbReference type="NCBIfam" id="TIGR00229">
    <property type="entry name" value="sensory_box"/>
    <property type="match status" value="4"/>
</dbReference>
<dbReference type="InterPro" id="IPR013656">
    <property type="entry name" value="PAS_4"/>
</dbReference>
<dbReference type="Gene3D" id="3.30.565.10">
    <property type="entry name" value="Histidine kinase-like ATPase, C-terminal domain"/>
    <property type="match status" value="1"/>
</dbReference>
<dbReference type="SMART" id="SM00091">
    <property type="entry name" value="PAS"/>
    <property type="match status" value="4"/>
</dbReference>
<keyword evidence="4" id="KW-1003">Cell membrane</keyword>
<evidence type="ECO:0000256" key="5">
    <source>
        <dbReference type="ARBA" id="ARBA00022553"/>
    </source>
</evidence>
<dbReference type="Pfam" id="PF02518">
    <property type="entry name" value="HATPase_c"/>
    <property type="match status" value="1"/>
</dbReference>
<feature type="domain" description="PAS" evidence="20">
    <location>
        <begin position="653"/>
        <end position="723"/>
    </location>
</feature>
<reference evidence="24 25" key="1">
    <citation type="submission" date="2024-09" db="EMBL/GenBank/DDBJ databases">
        <authorList>
            <person name="Sun Q."/>
            <person name="Mori K."/>
        </authorList>
    </citation>
    <scope>NUCLEOTIDE SEQUENCE [LARGE SCALE GENOMIC DNA]</scope>
    <source>
        <strain evidence="24 25">ATCC 51285</strain>
    </source>
</reference>
<dbReference type="PRINTS" id="PR00344">
    <property type="entry name" value="BCTRLSENSOR"/>
</dbReference>
<evidence type="ECO:0000313" key="24">
    <source>
        <dbReference type="EMBL" id="MFB9886388.1"/>
    </source>
</evidence>
<evidence type="ECO:0000256" key="14">
    <source>
        <dbReference type="PROSITE-ProRule" id="PRU00110"/>
    </source>
</evidence>
<dbReference type="CDD" id="cd00088">
    <property type="entry name" value="HPT"/>
    <property type="match status" value="1"/>
</dbReference>
<dbReference type="InterPro" id="IPR013655">
    <property type="entry name" value="PAS_fold_3"/>
</dbReference>
<evidence type="ECO:0000259" key="23">
    <source>
        <dbReference type="PROSITE" id="PS50894"/>
    </source>
</evidence>
<dbReference type="PROSITE" id="PS50109">
    <property type="entry name" value="HIS_KIN"/>
    <property type="match status" value="1"/>
</dbReference>
<feature type="coiled-coil region" evidence="16">
    <location>
        <begin position="890"/>
        <end position="917"/>
    </location>
</feature>
<dbReference type="PANTHER" id="PTHR45339">
    <property type="entry name" value="HYBRID SIGNAL TRANSDUCTION HISTIDINE KINASE J"/>
    <property type="match status" value="1"/>
</dbReference>
<feature type="domain" description="PAC" evidence="21">
    <location>
        <begin position="467"/>
        <end position="519"/>
    </location>
</feature>
<proteinExistence type="predicted"/>
<evidence type="ECO:0000256" key="13">
    <source>
        <dbReference type="ARBA" id="ARBA00023136"/>
    </source>
</evidence>
<evidence type="ECO:0000256" key="2">
    <source>
        <dbReference type="ARBA" id="ARBA00004651"/>
    </source>
</evidence>
<gene>
    <name evidence="24" type="ORF">ACFFLH_08205</name>
</gene>
<evidence type="ECO:0000256" key="16">
    <source>
        <dbReference type="SAM" id="Coils"/>
    </source>
</evidence>
<dbReference type="InterPro" id="IPR005467">
    <property type="entry name" value="His_kinase_dom"/>
</dbReference>
<dbReference type="PROSITE" id="PS50110">
    <property type="entry name" value="RESPONSE_REGULATORY"/>
    <property type="match status" value="2"/>
</dbReference>
<feature type="domain" description="PAS" evidence="20">
    <location>
        <begin position="388"/>
        <end position="464"/>
    </location>
</feature>
<evidence type="ECO:0000256" key="15">
    <source>
        <dbReference type="PROSITE-ProRule" id="PRU00169"/>
    </source>
</evidence>
<dbReference type="InterPro" id="IPR001789">
    <property type="entry name" value="Sig_transdc_resp-reg_receiver"/>
</dbReference>
<dbReference type="Pfam" id="PF08448">
    <property type="entry name" value="PAS_4"/>
    <property type="match status" value="2"/>
</dbReference>
<feature type="domain" description="PAS" evidence="20">
    <location>
        <begin position="520"/>
        <end position="563"/>
    </location>
</feature>
<evidence type="ECO:0000256" key="11">
    <source>
        <dbReference type="ARBA" id="ARBA00022989"/>
    </source>
</evidence>
<keyword evidence="16" id="KW-0175">Coiled coil</keyword>
<feature type="coiled-coil region" evidence="16">
    <location>
        <begin position="761"/>
        <end position="788"/>
    </location>
</feature>
<evidence type="ECO:0000256" key="7">
    <source>
        <dbReference type="ARBA" id="ARBA00022692"/>
    </source>
</evidence>
<evidence type="ECO:0000259" key="21">
    <source>
        <dbReference type="PROSITE" id="PS50113"/>
    </source>
</evidence>
<dbReference type="PROSITE" id="PS50894">
    <property type="entry name" value="HPT"/>
    <property type="match status" value="1"/>
</dbReference>
<comment type="caution">
    <text evidence="15">Lacks conserved residue(s) required for the propagation of feature annotation.</text>
</comment>
<dbReference type="InterPro" id="IPR003594">
    <property type="entry name" value="HATPase_dom"/>
</dbReference>
<dbReference type="Proteomes" id="UP001589628">
    <property type="component" value="Unassembled WGS sequence"/>
</dbReference>
<evidence type="ECO:0000256" key="3">
    <source>
        <dbReference type="ARBA" id="ARBA00012438"/>
    </source>
</evidence>
<organism evidence="24 25">
    <name type="scientific">Balneatrix alpica</name>
    <dbReference type="NCBI Taxonomy" id="75684"/>
    <lineage>
        <taxon>Bacteria</taxon>
        <taxon>Pseudomonadati</taxon>
        <taxon>Pseudomonadota</taxon>
        <taxon>Gammaproteobacteria</taxon>
        <taxon>Oceanospirillales</taxon>
        <taxon>Balneatrichaceae</taxon>
        <taxon>Balneatrix</taxon>
    </lineage>
</organism>
<dbReference type="InterPro" id="IPR011006">
    <property type="entry name" value="CheY-like_superfamily"/>
</dbReference>
<keyword evidence="11 17" id="KW-1133">Transmembrane helix</keyword>
<evidence type="ECO:0000256" key="6">
    <source>
        <dbReference type="ARBA" id="ARBA00022679"/>
    </source>
</evidence>
<evidence type="ECO:0000259" key="20">
    <source>
        <dbReference type="PROSITE" id="PS50112"/>
    </source>
</evidence>
<accession>A0ABV5ZAT1</accession>
<dbReference type="CDD" id="cd00130">
    <property type="entry name" value="PAS"/>
    <property type="match status" value="4"/>
</dbReference>
<feature type="domain" description="HAMP" evidence="22">
    <location>
        <begin position="313"/>
        <end position="365"/>
    </location>
</feature>
<dbReference type="InterPro" id="IPR036890">
    <property type="entry name" value="HATPase_C_sf"/>
</dbReference>
<dbReference type="InterPro" id="IPR001610">
    <property type="entry name" value="PAC"/>
</dbReference>
<evidence type="ECO:0000259" key="22">
    <source>
        <dbReference type="PROSITE" id="PS50885"/>
    </source>
</evidence>
<feature type="domain" description="Response regulatory" evidence="19">
    <location>
        <begin position="1164"/>
        <end position="1285"/>
    </location>
</feature>
<dbReference type="SUPFAM" id="SSF52172">
    <property type="entry name" value="CheY-like"/>
    <property type="match status" value="2"/>
</dbReference>
<dbReference type="Pfam" id="PF00672">
    <property type="entry name" value="HAMP"/>
    <property type="match status" value="1"/>
</dbReference>
<dbReference type="Pfam" id="PF01627">
    <property type="entry name" value="Hpt"/>
    <property type="match status" value="1"/>
</dbReference>
<dbReference type="Pfam" id="PF08447">
    <property type="entry name" value="PAS_3"/>
    <property type="match status" value="2"/>
</dbReference>
<feature type="domain" description="Response regulatory" evidence="19">
    <location>
        <begin position="1311"/>
        <end position="1427"/>
    </location>
</feature>
<keyword evidence="8" id="KW-0547">Nucleotide-binding</keyword>
<protein>
    <recommendedName>
        <fullName evidence="3">histidine kinase</fullName>
        <ecNumber evidence="3">2.7.13.3</ecNumber>
    </recommendedName>
</protein>
<dbReference type="InterPro" id="IPR000700">
    <property type="entry name" value="PAS-assoc_C"/>
</dbReference>
<evidence type="ECO:0000313" key="25">
    <source>
        <dbReference type="Proteomes" id="UP001589628"/>
    </source>
</evidence>
<dbReference type="InterPro" id="IPR035965">
    <property type="entry name" value="PAS-like_dom_sf"/>
</dbReference>
<dbReference type="SMART" id="SM00304">
    <property type="entry name" value="HAMP"/>
    <property type="match status" value="1"/>
</dbReference>
<dbReference type="Pfam" id="PF00072">
    <property type="entry name" value="Response_reg"/>
    <property type="match status" value="2"/>
</dbReference>
<keyword evidence="5 15" id="KW-0597">Phosphoprotein</keyword>
<dbReference type="InterPro" id="IPR003660">
    <property type="entry name" value="HAMP_dom"/>
</dbReference>
<keyword evidence="6" id="KW-0808">Transferase</keyword>
<dbReference type="CDD" id="cd16922">
    <property type="entry name" value="HATPase_EvgS-ArcB-TorS-like"/>
    <property type="match status" value="1"/>
</dbReference>
<feature type="modified residue" description="4-aspartylphosphate" evidence="15">
    <location>
        <position position="1360"/>
    </location>
</feature>
<feature type="domain" description="PAC" evidence="21">
    <location>
        <begin position="853"/>
        <end position="906"/>
    </location>
</feature>
<dbReference type="CDD" id="cd00082">
    <property type="entry name" value="HisKA"/>
    <property type="match status" value="1"/>
</dbReference>
<keyword evidence="9" id="KW-0418">Kinase</keyword>
<dbReference type="InterPro" id="IPR000014">
    <property type="entry name" value="PAS"/>
</dbReference>
<dbReference type="SMART" id="SM00086">
    <property type="entry name" value="PAC"/>
    <property type="match status" value="4"/>
</dbReference>
<dbReference type="InterPro" id="IPR036641">
    <property type="entry name" value="HPT_dom_sf"/>
</dbReference>
<dbReference type="EMBL" id="JBHLZN010000002">
    <property type="protein sequence ID" value="MFB9886388.1"/>
    <property type="molecule type" value="Genomic_DNA"/>
</dbReference>
<feature type="coiled-coil region" evidence="16">
    <location>
        <begin position="357"/>
        <end position="391"/>
    </location>
</feature>
<keyword evidence="7 17" id="KW-0812">Transmembrane</keyword>
<dbReference type="SMART" id="SM00448">
    <property type="entry name" value="REC"/>
    <property type="match status" value="2"/>
</dbReference>
<feature type="domain" description="PAC" evidence="21">
    <location>
        <begin position="726"/>
        <end position="777"/>
    </location>
</feature>
<keyword evidence="13 17" id="KW-0472">Membrane</keyword>
<evidence type="ECO:0000259" key="18">
    <source>
        <dbReference type="PROSITE" id="PS50109"/>
    </source>
</evidence>
<feature type="domain" description="HPt" evidence="23">
    <location>
        <begin position="1465"/>
        <end position="1558"/>
    </location>
</feature>
<feature type="modified residue" description="Phosphohistidine" evidence="14">
    <location>
        <position position="1504"/>
    </location>
</feature>
<dbReference type="Gene3D" id="6.10.340.10">
    <property type="match status" value="1"/>
</dbReference>